<evidence type="ECO:0000313" key="2">
    <source>
        <dbReference type="EMBL" id="CAJ1964873.1"/>
    </source>
</evidence>
<dbReference type="Proteomes" id="UP001295423">
    <property type="component" value="Unassembled WGS sequence"/>
</dbReference>
<dbReference type="AlphaFoldDB" id="A0AAD2G795"/>
<evidence type="ECO:0000313" key="3">
    <source>
        <dbReference type="Proteomes" id="UP001295423"/>
    </source>
</evidence>
<reference evidence="2" key="1">
    <citation type="submission" date="2023-08" db="EMBL/GenBank/DDBJ databases">
        <authorList>
            <person name="Audoor S."/>
            <person name="Bilcke G."/>
        </authorList>
    </citation>
    <scope>NUCLEOTIDE SEQUENCE</scope>
</reference>
<accession>A0AAD2G795</accession>
<dbReference type="EMBL" id="CAKOGP040002202">
    <property type="protein sequence ID" value="CAJ1964873.1"/>
    <property type="molecule type" value="Genomic_DNA"/>
</dbReference>
<protein>
    <submittedName>
        <fullName evidence="2">Uncharacterized protein</fullName>
    </submittedName>
</protein>
<name>A0AAD2G795_9STRA</name>
<sequence>MPTWEGNDMITDRTRKESDSVGKLYGNAQHSARNLDASQALGETHHFEGIDFRTIRKQQAALVKSKIPQSLLGIGHLWQEICKLKTKRERKNRIMLVESKESGYGKPVPVLKSNDYNLKDGESSVFDRELKDDSKTKFQVAKQKCRAFGHQDFCQVCRQGGSSSGFLSCPWCPCFVYVQCVVGGLTRAKDFQAVQQIEGCRGVFFFFSTGDGCTTTCGRTALARIFLEALSSAVPSSASCCSSDSSSSKLFVTPNPKETSIGLG</sequence>
<evidence type="ECO:0000256" key="1">
    <source>
        <dbReference type="SAM" id="MobiDB-lite"/>
    </source>
</evidence>
<keyword evidence="3" id="KW-1185">Reference proteome</keyword>
<comment type="caution">
    <text evidence="2">The sequence shown here is derived from an EMBL/GenBank/DDBJ whole genome shotgun (WGS) entry which is preliminary data.</text>
</comment>
<gene>
    <name evidence="2" type="ORF">CYCCA115_LOCUS20836</name>
</gene>
<feature type="region of interest" description="Disordered" evidence="1">
    <location>
        <begin position="243"/>
        <end position="264"/>
    </location>
</feature>
<organism evidence="2 3">
    <name type="scientific">Cylindrotheca closterium</name>
    <dbReference type="NCBI Taxonomy" id="2856"/>
    <lineage>
        <taxon>Eukaryota</taxon>
        <taxon>Sar</taxon>
        <taxon>Stramenopiles</taxon>
        <taxon>Ochrophyta</taxon>
        <taxon>Bacillariophyta</taxon>
        <taxon>Bacillariophyceae</taxon>
        <taxon>Bacillariophycidae</taxon>
        <taxon>Bacillariales</taxon>
        <taxon>Bacillariaceae</taxon>
        <taxon>Cylindrotheca</taxon>
    </lineage>
</organism>
<proteinExistence type="predicted"/>